<evidence type="ECO:0008006" key="3">
    <source>
        <dbReference type="Google" id="ProtNLM"/>
    </source>
</evidence>
<keyword evidence="2" id="KW-1185">Reference proteome</keyword>
<evidence type="ECO:0000313" key="2">
    <source>
        <dbReference type="Proteomes" id="UP000054608"/>
    </source>
</evidence>
<dbReference type="AlphaFoldDB" id="A0A0W0XRT7"/>
<sequence>MTTPLDNPFWQFSNHLYRNPQVKTICLTLQNQWQYNVNLLLFCAWLSQTKRLIRFKDMRSAVDLVTEQQSRLTEPLRCARQYLAALPADVAIKANYELVLQLELLSESLQQDSLYRAFKDKPQAASIDVKQQNLLYLNWLTDAMNQSPEEAIQHLFLDLICFQCP</sequence>
<comment type="caution">
    <text evidence="1">The sequence shown here is derived from an EMBL/GenBank/DDBJ whole genome shotgun (WGS) entry which is preliminary data.</text>
</comment>
<dbReference type="OrthoDB" id="5795846at2"/>
<dbReference type="InterPro" id="IPR012659">
    <property type="entry name" value="CHP02444"/>
</dbReference>
<dbReference type="Pfam" id="PF09523">
    <property type="entry name" value="DUF2390"/>
    <property type="match status" value="1"/>
</dbReference>
<dbReference type="NCBIfam" id="TIGR02444">
    <property type="entry name" value="TIGR02444 family protein"/>
    <property type="match status" value="1"/>
</dbReference>
<organism evidence="1 2">
    <name type="scientific">Legionella rubrilucens</name>
    <dbReference type="NCBI Taxonomy" id="458"/>
    <lineage>
        <taxon>Bacteria</taxon>
        <taxon>Pseudomonadati</taxon>
        <taxon>Pseudomonadota</taxon>
        <taxon>Gammaproteobacteria</taxon>
        <taxon>Legionellales</taxon>
        <taxon>Legionellaceae</taxon>
        <taxon>Legionella</taxon>
    </lineage>
</organism>
<protein>
    <recommendedName>
        <fullName evidence="3">TIGR02444 family protein</fullName>
    </recommendedName>
</protein>
<reference evidence="1 2" key="1">
    <citation type="submission" date="2015-11" db="EMBL/GenBank/DDBJ databases">
        <title>Genomic analysis of 38 Legionella species identifies large and diverse effector repertoires.</title>
        <authorList>
            <person name="Burstein D."/>
            <person name="Amaro F."/>
            <person name="Zusman T."/>
            <person name="Lifshitz Z."/>
            <person name="Cohen O."/>
            <person name="Gilbert J.A."/>
            <person name="Pupko T."/>
            <person name="Shuman H.A."/>
            <person name="Segal G."/>
        </authorList>
    </citation>
    <scope>NUCLEOTIDE SEQUENCE [LARGE SCALE GENOMIC DNA]</scope>
    <source>
        <strain evidence="1 2">WA-270A-C2</strain>
    </source>
</reference>
<evidence type="ECO:0000313" key="1">
    <source>
        <dbReference type="EMBL" id="KTD47209.1"/>
    </source>
</evidence>
<dbReference type="EMBL" id="LNYT01000020">
    <property type="protein sequence ID" value="KTD47209.1"/>
    <property type="molecule type" value="Genomic_DNA"/>
</dbReference>
<dbReference type="STRING" id="458.Lrub_2131"/>
<dbReference type="Proteomes" id="UP000054608">
    <property type="component" value="Unassembled WGS sequence"/>
</dbReference>
<name>A0A0W0XRT7_9GAMM</name>
<accession>A0A0W0XRT7</accession>
<dbReference type="RefSeq" id="WP_058532107.1">
    <property type="nucleotide sequence ID" value="NZ_CAAAIN010000002.1"/>
</dbReference>
<gene>
    <name evidence="1" type="ORF">Lrub_2131</name>
</gene>
<proteinExistence type="predicted"/>
<dbReference type="PATRIC" id="fig|458.5.peg.2222"/>